<feature type="domain" description="RING-type" evidence="5">
    <location>
        <begin position="174"/>
        <end position="197"/>
    </location>
</feature>
<evidence type="ECO:0000256" key="2">
    <source>
        <dbReference type="ARBA" id="ARBA00022771"/>
    </source>
</evidence>
<dbReference type="EMBL" id="HBHA01001158">
    <property type="protein sequence ID" value="CAD9578957.1"/>
    <property type="molecule type" value="Transcribed_RNA"/>
</dbReference>
<evidence type="ECO:0000313" key="6">
    <source>
        <dbReference type="EMBL" id="CAD9578957.1"/>
    </source>
</evidence>
<evidence type="ECO:0000256" key="1">
    <source>
        <dbReference type="ARBA" id="ARBA00022723"/>
    </source>
</evidence>
<dbReference type="GO" id="GO:0008270">
    <property type="term" value="F:zinc ion binding"/>
    <property type="evidence" value="ECO:0007669"/>
    <property type="project" value="UniProtKB-KW"/>
</dbReference>
<dbReference type="InterPro" id="IPR001841">
    <property type="entry name" value="Znf_RING"/>
</dbReference>
<evidence type="ECO:0000256" key="4">
    <source>
        <dbReference type="PROSITE-ProRule" id="PRU00175"/>
    </source>
</evidence>
<keyword evidence="3" id="KW-0862">Zinc</keyword>
<dbReference type="InterPro" id="IPR017907">
    <property type="entry name" value="Znf_RING_CS"/>
</dbReference>
<evidence type="ECO:0000256" key="3">
    <source>
        <dbReference type="ARBA" id="ARBA00022833"/>
    </source>
</evidence>
<sequence length="208" mass="24018">MNKRKAVSERMPASKAHLRTLKKLFLKDLRKYLLDIDVSQDIKSMKVELKRVYDKATESWKQRVASELSLSKWTLFEDIMAGEIQKKEIHNARTKTEEILDLEKRTECSLNKLRDMASKLGKQRDEREKTIAKKKGQIESEMKILEAEEAKLKTLQKRGKIGVCGHVLNTALGCGHQVCDSCATTWLSNRKKCPVCKTRVTRKLKLYP</sequence>
<dbReference type="PROSITE" id="PS00518">
    <property type="entry name" value="ZF_RING_1"/>
    <property type="match status" value="1"/>
</dbReference>
<dbReference type="SUPFAM" id="SSF57850">
    <property type="entry name" value="RING/U-box"/>
    <property type="match status" value="1"/>
</dbReference>
<dbReference type="Gene3D" id="3.30.40.10">
    <property type="entry name" value="Zinc/RING finger domain, C3HC4 (zinc finger)"/>
    <property type="match status" value="1"/>
</dbReference>
<keyword evidence="1" id="KW-0479">Metal-binding</keyword>
<proteinExistence type="predicted"/>
<reference evidence="6" key="1">
    <citation type="submission" date="2021-01" db="EMBL/GenBank/DDBJ databases">
        <authorList>
            <person name="Corre E."/>
            <person name="Pelletier E."/>
            <person name="Niang G."/>
            <person name="Scheremetjew M."/>
            <person name="Finn R."/>
            <person name="Kale V."/>
            <person name="Holt S."/>
            <person name="Cochrane G."/>
            <person name="Meng A."/>
            <person name="Brown T."/>
            <person name="Cohen L."/>
        </authorList>
    </citation>
    <scope>NUCLEOTIDE SEQUENCE</scope>
    <source>
        <strain evidence="6">CCMP1258.1</strain>
    </source>
</reference>
<protein>
    <recommendedName>
        <fullName evidence="5">RING-type domain-containing protein</fullName>
    </recommendedName>
</protein>
<dbReference type="InterPro" id="IPR013083">
    <property type="entry name" value="Znf_RING/FYVE/PHD"/>
</dbReference>
<organism evidence="6">
    <name type="scientific">Bigelowiella natans</name>
    <name type="common">Pedinomonas minutissima</name>
    <name type="synonym">Chlorarachnion sp. (strain CCMP621)</name>
    <dbReference type="NCBI Taxonomy" id="227086"/>
    <lineage>
        <taxon>Eukaryota</taxon>
        <taxon>Sar</taxon>
        <taxon>Rhizaria</taxon>
        <taxon>Cercozoa</taxon>
        <taxon>Chlorarachniophyceae</taxon>
        <taxon>Bigelowiella</taxon>
    </lineage>
</organism>
<dbReference type="AlphaFoldDB" id="A0A6T9YJI0"/>
<accession>A0A6T9YJI0</accession>
<keyword evidence="2 4" id="KW-0863">Zinc-finger</keyword>
<evidence type="ECO:0000259" key="5">
    <source>
        <dbReference type="PROSITE" id="PS50089"/>
    </source>
</evidence>
<name>A0A6T9YJI0_BIGNA</name>
<dbReference type="PROSITE" id="PS50089">
    <property type="entry name" value="ZF_RING_2"/>
    <property type="match status" value="1"/>
</dbReference>
<gene>
    <name evidence="6" type="ORF">BIGN1055_LOCUS740</name>
</gene>
<dbReference type="Pfam" id="PF13923">
    <property type="entry name" value="zf-C3HC4_2"/>
    <property type="match status" value="1"/>
</dbReference>